<dbReference type="InterPro" id="IPR000210">
    <property type="entry name" value="BTB/POZ_dom"/>
</dbReference>
<accession>A0A0C9UJ24</accession>
<feature type="compositionally biased region" description="Polar residues" evidence="1">
    <location>
        <begin position="239"/>
        <end position="249"/>
    </location>
</feature>
<organism evidence="3 4">
    <name type="scientific">Sphaerobolus stellatus (strain SS14)</name>
    <dbReference type="NCBI Taxonomy" id="990650"/>
    <lineage>
        <taxon>Eukaryota</taxon>
        <taxon>Fungi</taxon>
        <taxon>Dikarya</taxon>
        <taxon>Basidiomycota</taxon>
        <taxon>Agaricomycotina</taxon>
        <taxon>Agaricomycetes</taxon>
        <taxon>Phallomycetidae</taxon>
        <taxon>Geastrales</taxon>
        <taxon>Sphaerobolaceae</taxon>
        <taxon>Sphaerobolus</taxon>
    </lineage>
</organism>
<dbReference type="AlphaFoldDB" id="A0A0C9UJ24"/>
<dbReference type="PROSITE" id="PS50097">
    <property type="entry name" value="BTB"/>
    <property type="match status" value="1"/>
</dbReference>
<dbReference type="Proteomes" id="UP000054279">
    <property type="component" value="Unassembled WGS sequence"/>
</dbReference>
<dbReference type="CDD" id="cd18186">
    <property type="entry name" value="BTB_POZ_ZBTB_KLHL-like"/>
    <property type="match status" value="1"/>
</dbReference>
<dbReference type="InterPro" id="IPR011333">
    <property type="entry name" value="SKP1/BTB/POZ_sf"/>
</dbReference>
<name>A0A0C9UJ24_SPHS4</name>
<dbReference type="Gene3D" id="3.30.710.10">
    <property type="entry name" value="Potassium Channel Kv1.1, Chain A"/>
    <property type="match status" value="1"/>
</dbReference>
<evidence type="ECO:0000256" key="1">
    <source>
        <dbReference type="SAM" id="MobiDB-lite"/>
    </source>
</evidence>
<dbReference type="SUPFAM" id="SSF54695">
    <property type="entry name" value="POZ domain"/>
    <property type="match status" value="1"/>
</dbReference>
<protein>
    <recommendedName>
        <fullName evidence="2">BTB domain-containing protein</fullName>
    </recommendedName>
</protein>
<feature type="domain" description="BTB" evidence="2">
    <location>
        <begin position="28"/>
        <end position="104"/>
    </location>
</feature>
<sequence length="302" mass="34484">MTEGNSCLPSGKSSEPVPCKDEQYYFEDGTVFLVNGWLFRIPRMMLQLESEVFRGMFTMPAGHGELQTVEGIRDNNPISLPDVSDTDFRRLLAYLYPMTTDYTNFTVSWGHEAWMSILRVSDRFMMENIKQKAIASINKLDDFPTPVERIHNGTKYHLPWVRQGYKQLVIRPMPLTAEEGHALGMETTVRVAEARERFVRERNRLSGPQRSSTSPSVYEWPGSSGYYPDGPSSRFAPQRSWTRPASTPHNLKDSLEAVEIILDEVFGNTIPQRPAGTAPLNVASRYPQERVVFANYDDEDDY</sequence>
<dbReference type="EMBL" id="KN837424">
    <property type="protein sequence ID" value="KIJ25250.1"/>
    <property type="molecule type" value="Genomic_DNA"/>
</dbReference>
<keyword evidence="4" id="KW-1185">Reference proteome</keyword>
<dbReference type="Pfam" id="PF00651">
    <property type="entry name" value="BTB"/>
    <property type="match status" value="1"/>
</dbReference>
<feature type="region of interest" description="Disordered" evidence="1">
    <location>
        <begin position="200"/>
        <end position="249"/>
    </location>
</feature>
<gene>
    <name evidence="3" type="ORF">M422DRAFT_38868</name>
</gene>
<evidence type="ECO:0000313" key="3">
    <source>
        <dbReference type="EMBL" id="KIJ25250.1"/>
    </source>
</evidence>
<reference evidence="3 4" key="1">
    <citation type="submission" date="2014-06" db="EMBL/GenBank/DDBJ databases">
        <title>Evolutionary Origins and Diversification of the Mycorrhizal Mutualists.</title>
        <authorList>
            <consortium name="DOE Joint Genome Institute"/>
            <consortium name="Mycorrhizal Genomics Consortium"/>
            <person name="Kohler A."/>
            <person name="Kuo A."/>
            <person name="Nagy L.G."/>
            <person name="Floudas D."/>
            <person name="Copeland A."/>
            <person name="Barry K.W."/>
            <person name="Cichocki N."/>
            <person name="Veneault-Fourrey C."/>
            <person name="LaButti K."/>
            <person name="Lindquist E.A."/>
            <person name="Lipzen A."/>
            <person name="Lundell T."/>
            <person name="Morin E."/>
            <person name="Murat C."/>
            <person name="Riley R."/>
            <person name="Ohm R."/>
            <person name="Sun H."/>
            <person name="Tunlid A."/>
            <person name="Henrissat B."/>
            <person name="Grigoriev I.V."/>
            <person name="Hibbett D.S."/>
            <person name="Martin F."/>
        </authorList>
    </citation>
    <scope>NUCLEOTIDE SEQUENCE [LARGE SCALE GENOMIC DNA]</scope>
    <source>
        <strain evidence="3 4">SS14</strain>
    </source>
</reference>
<dbReference type="HOGENOM" id="CLU_921875_0_0_1"/>
<evidence type="ECO:0000259" key="2">
    <source>
        <dbReference type="PROSITE" id="PS50097"/>
    </source>
</evidence>
<feature type="compositionally biased region" description="Low complexity" evidence="1">
    <location>
        <begin position="221"/>
        <end position="233"/>
    </location>
</feature>
<dbReference type="OrthoDB" id="2593747at2759"/>
<proteinExistence type="predicted"/>
<evidence type="ECO:0000313" key="4">
    <source>
        <dbReference type="Proteomes" id="UP000054279"/>
    </source>
</evidence>
<feature type="compositionally biased region" description="Polar residues" evidence="1">
    <location>
        <begin position="206"/>
        <end position="216"/>
    </location>
</feature>